<reference evidence="3 4" key="1">
    <citation type="submission" date="2024-09" db="EMBL/GenBank/DDBJ databases">
        <authorList>
            <person name="Sun Q."/>
            <person name="Mori K."/>
        </authorList>
    </citation>
    <scope>NUCLEOTIDE SEQUENCE [LARGE SCALE GENOMIC DNA]</scope>
    <source>
        <strain evidence="3 4">JCM 3143</strain>
    </source>
</reference>
<sequence>MGAAALAGITLGAMPQAAQAMPALAKAVNVPCDPDALVTAITAANGNGAGTLLLSPDCVYNYTAATDSGDALPIITGDITLVGGSGTSIRRDPTATDAFRVLQVASGATLHVQRISILGGSTAGPGGGILNAGTVVLEQTIMAGNHAGNGGAIANSEGANATISHSVLSENSTASVGGGAIVNFGTLTVSASVVTGNSAPVNGGGLNTQSIGVSHVIRSTVTDNTSGSLGGGVSNLGTTTLDRVVVMRNKGSAGGGIATASTDVSLQRSVVRANIPDNCSPKNTIPGCVDQPPVKRRDPVRS</sequence>
<dbReference type="SUPFAM" id="SSF51126">
    <property type="entry name" value="Pectin lyase-like"/>
    <property type="match status" value="1"/>
</dbReference>
<dbReference type="Proteomes" id="UP001589532">
    <property type="component" value="Unassembled WGS sequence"/>
</dbReference>
<proteinExistence type="predicted"/>
<dbReference type="EMBL" id="JBHMBW010000009">
    <property type="protein sequence ID" value="MFB9623618.1"/>
    <property type="molecule type" value="Genomic_DNA"/>
</dbReference>
<evidence type="ECO:0000256" key="1">
    <source>
        <dbReference type="SAM" id="MobiDB-lite"/>
    </source>
</evidence>
<name>A0ABV5RXT8_9ACTN</name>
<feature type="signal peptide" evidence="2">
    <location>
        <begin position="1"/>
        <end position="20"/>
    </location>
</feature>
<evidence type="ECO:0008006" key="5">
    <source>
        <dbReference type="Google" id="ProtNLM"/>
    </source>
</evidence>
<feature type="compositionally biased region" description="Basic and acidic residues" evidence="1">
    <location>
        <begin position="293"/>
        <end position="302"/>
    </location>
</feature>
<gene>
    <name evidence="3" type="ORF">ACFFSA_11065</name>
</gene>
<dbReference type="InterPro" id="IPR011050">
    <property type="entry name" value="Pectin_lyase_fold/virulence"/>
</dbReference>
<feature type="chain" id="PRO_5046672629" description="CSLREA domain-containing protein" evidence="2">
    <location>
        <begin position="21"/>
        <end position="302"/>
    </location>
</feature>
<accession>A0ABV5RXT8</accession>
<evidence type="ECO:0000313" key="3">
    <source>
        <dbReference type="EMBL" id="MFB9623618.1"/>
    </source>
</evidence>
<feature type="region of interest" description="Disordered" evidence="1">
    <location>
        <begin position="280"/>
        <end position="302"/>
    </location>
</feature>
<dbReference type="RefSeq" id="WP_378520768.1">
    <property type="nucleotide sequence ID" value="NZ_JBHMBW010000009.1"/>
</dbReference>
<evidence type="ECO:0000256" key="2">
    <source>
        <dbReference type="SAM" id="SignalP"/>
    </source>
</evidence>
<keyword evidence="4" id="KW-1185">Reference proteome</keyword>
<evidence type="ECO:0000313" key="4">
    <source>
        <dbReference type="Proteomes" id="UP001589532"/>
    </source>
</evidence>
<comment type="caution">
    <text evidence="3">The sequence shown here is derived from an EMBL/GenBank/DDBJ whole genome shotgun (WGS) entry which is preliminary data.</text>
</comment>
<organism evidence="3 4">
    <name type="scientific">Nonomuraea helvata</name>
    <dbReference type="NCBI Taxonomy" id="37484"/>
    <lineage>
        <taxon>Bacteria</taxon>
        <taxon>Bacillati</taxon>
        <taxon>Actinomycetota</taxon>
        <taxon>Actinomycetes</taxon>
        <taxon>Streptosporangiales</taxon>
        <taxon>Streptosporangiaceae</taxon>
        <taxon>Nonomuraea</taxon>
    </lineage>
</organism>
<protein>
    <recommendedName>
        <fullName evidence="5">CSLREA domain-containing protein</fullName>
    </recommendedName>
</protein>
<keyword evidence="2" id="KW-0732">Signal</keyword>